<evidence type="ECO:0000313" key="3">
    <source>
        <dbReference type="Proteomes" id="UP000198362"/>
    </source>
</evidence>
<dbReference type="RefSeq" id="WP_089248149.1">
    <property type="nucleotide sequence ID" value="NZ_FZPH01000004.1"/>
</dbReference>
<dbReference type="Proteomes" id="UP000198362">
    <property type="component" value="Unassembled WGS sequence"/>
</dbReference>
<dbReference type="AlphaFoldDB" id="A0A239LI21"/>
<feature type="region of interest" description="Disordered" evidence="1">
    <location>
        <begin position="120"/>
        <end position="143"/>
    </location>
</feature>
<dbReference type="OrthoDB" id="4762484at2"/>
<protein>
    <submittedName>
        <fullName evidence="2">Uncharacterized protein</fullName>
    </submittedName>
</protein>
<reference evidence="2 3" key="1">
    <citation type="submission" date="2017-06" db="EMBL/GenBank/DDBJ databases">
        <authorList>
            <person name="Kim H.J."/>
            <person name="Triplett B.A."/>
        </authorList>
    </citation>
    <scope>NUCLEOTIDE SEQUENCE [LARGE SCALE GENOMIC DNA]</scope>
    <source>
        <strain evidence="2 3">CGMCC 4.5593</strain>
    </source>
</reference>
<sequence length="143" mass="16234">MTTPNVPEERTIVDDLAQVHAALRVHSLFFEEHGLADLTADERQSVREDLEFIIGRAIVQNCDDSQLEKLEQKVRSNGTLEALRWLYSATPHTFRDAVHAGLFQLVDKLRSRYSSPLAPGRAAMMTRQRAGDGVRSRREYGTR</sequence>
<evidence type="ECO:0000313" key="2">
    <source>
        <dbReference type="EMBL" id="SNT29950.1"/>
    </source>
</evidence>
<dbReference type="EMBL" id="FZPH01000004">
    <property type="protein sequence ID" value="SNT29950.1"/>
    <property type="molecule type" value="Genomic_DNA"/>
</dbReference>
<feature type="compositionally biased region" description="Basic and acidic residues" evidence="1">
    <location>
        <begin position="129"/>
        <end position="143"/>
    </location>
</feature>
<proteinExistence type="predicted"/>
<keyword evidence="3" id="KW-1185">Reference proteome</keyword>
<name>A0A239LI21_9ACTN</name>
<accession>A0A239LI21</accession>
<gene>
    <name evidence="2" type="ORF">SAMN05421812_104339</name>
</gene>
<evidence type="ECO:0000256" key="1">
    <source>
        <dbReference type="SAM" id="MobiDB-lite"/>
    </source>
</evidence>
<organism evidence="2 3">
    <name type="scientific">Asanoa hainanensis</name>
    <dbReference type="NCBI Taxonomy" id="560556"/>
    <lineage>
        <taxon>Bacteria</taxon>
        <taxon>Bacillati</taxon>
        <taxon>Actinomycetota</taxon>
        <taxon>Actinomycetes</taxon>
        <taxon>Micromonosporales</taxon>
        <taxon>Micromonosporaceae</taxon>
        <taxon>Asanoa</taxon>
    </lineage>
</organism>